<feature type="compositionally biased region" description="Low complexity" evidence="1">
    <location>
        <begin position="99"/>
        <end position="121"/>
    </location>
</feature>
<dbReference type="AlphaFoldDB" id="A0AB39BE75"/>
<dbReference type="RefSeq" id="WP_368497200.1">
    <property type="nucleotide sequence ID" value="NZ_CP162511.1"/>
</dbReference>
<feature type="region of interest" description="Disordered" evidence="1">
    <location>
        <begin position="91"/>
        <end position="121"/>
    </location>
</feature>
<protein>
    <submittedName>
        <fullName evidence="3">ATP-dependent DNA ligase</fullName>
    </submittedName>
</protein>
<dbReference type="InterPro" id="IPR057204">
    <property type="entry name" value="DUF7882"/>
</dbReference>
<feature type="domain" description="DUF7882" evidence="2">
    <location>
        <begin position="1"/>
        <end position="94"/>
    </location>
</feature>
<proteinExistence type="predicted"/>
<keyword evidence="3" id="KW-0436">Ligase</keyword>
<organism evidence="3">
    <name type="scientific">Herbiconiux sp. A18JL235</name>
    <dbReference type="NCBI Taxonomy" id="3152363"/>
    <lineage>
        <taxon>Bacteria</taxon>
        <taxon>Bacillati</taxon>
        <taxon>Actinomycetota</taxon>
        <taxon>Actinomycetes</taxon>
        <taxon>Micrococcales</taxon>
        <taxon>Microbacteriaceae</taxon>
        <taxon>Herbiconiux</taxon>
    </lineage>
</organism>
<reference evidence="3" key="1">
    <citation type="submission" date="2024-05" db="EMBL/GenBank/DDBJ databases">
        <title>Herbiconiux sp. A18JL235.</title>
        <authorList>
            <person name="Zhang G."/>
        </authorList>
    </citation>
    <scope>NUCLEOTIDE SEQUENCE</scope>
    <source>
        <strain evidence="3">A18JL235</strain>
    </source>
</reference>
<evidence type="ECO:0000256" key="1">
    <source>
        <dbReference type="SAM" id="MobiDB-lite"/>
    </source>
</evidence>
<evidence type="ECO:0000259" key="2">
    <source>
        <dbReference type="Pfam" id="PF25355"/>
    </source>
</evidence>
<accession>A0AB39BE75</accession>
<dbReference type="EMBL" id="CP162511">
    <property type="protein sequence ID" value="XDI04795.1"/>
    <property type="molecule type" value="Genomic_DNA"/>
</dbReference>
<sequence>MGIFYYGEGHQLELDDRTLAHLQAVIMTKLRRSESFALSWEHPLAAGSGRTSVWLNPAVPIRFALGGRAGGVNREWIGVLAAAADRGELTIIPEPATPGPSADAGPSAGGSASASAAHWRR</sequence>
<dbReference type="Pfam" id="PF25355">
    <property type="entry name" value="DUF7882"/>
    <property type="match status" value="1"/>
</dbReference>
<name>A0AB39BE75_9MICO</name>
<dbReference type="GO" id="GO:0016874">
    <property type="term" value="F:ligase activity"/>
    <property type="evidence" value="ECO:0007669"/>
    <property type="project" value="UniProtKB-KW"/>
</dbReference>
<gene>
    <name evidence="3" type="ORF">ABFY20_15840</name>
</gene>
<evidence type="ECO:0000313" key="3">
    <source>
        <dbReference type="EMBL" id="XDI04795.1"/>
    </source>
</evidence>